<sequence>MLKSLREVILWENQFSGFIPKELGNCTNLEMLALYQNNLVGEIPAELGNLMFMQKLYLYRNRLNGTIPMEIGNLTQAVEIDFSENLLKMHMHAHAPDIMHQRNDVTDCC</sequence>
<dbReference type="EMBL" id="JBFOLJ010000029">
    <property type="protein sequence ID" value="KAL2458461.1"/>
    <property type="molecule type" value="Genomic_DNA"/>
</dbReference>
<dbReference type="PANTHER" id="PTHR48054:SF82">
    <property type="entry name" value="LRR RECEPTOR-LIKE SERINE_THREONINE-PROTEIN KINASE FLS2"/>
    <property type="match status" value="1"/>
</dbReference>
<reference evidence="2" key="1">
    <citation type="submission" date="2024-07" db="EMBL/GenBank/DDBJ databases">
        <title>Two chromosome-level genome assemblies of Korean endemic species Abeliophyllum distichum and Forsythia ovata (Oleaceae).</title>
        <authorList>
            <person name="Jang H."/>
        </authorList>
    </citation>
    <scope>NUCLEOTIDE SEQUENCE [LARGE SCALE GENOMIC DNA]</scope>
</reference>
<evidence type="ECO:0000313" key="1">
    <source>
        <dbReference type="EMBL" id="KAL2458461.1"/>
    </source>
</evidence>
<evidence type="ECO:0000313" key="2">
    <source>
        <dbReference type="Proteomes" id="UP001604277"/>
    </source>
</evidence>
<organism evidence="1 2">
    <name type="scientific">Forsythia ovata</name>
    <dbReference type="NCBI Taxonomy" id="205694"/>
    <lineage>
        <taxon>Eukaryota</taxon>
        <taxon>Viridiplantae</taxon>
        <taxon>Streptophyta</taxon>
        <taxon>Embryophyta</taxon>
        <taxon>Tracheophyta</taxon>
        <taxon>Spermatophyta</taxon>
        <taxon>Magnoliopsida</taxon>
        <taxon>eudicotyledons</taxon>
        <taxon>Gunneridae</taxon>
        <taxon>Pentapetalae</taxon>
        <taxon>asterids</taxon>
        <taxon>lamiids</taxon>
        <taxon>Lamiales</taxon>
        <taxon>Oleaceae</taxon>
        <taxon>Forsythieae</taxon>
        <taxon>Forsythia</taxon>
    </lineage>
</organism>
<dbReference type="InterPro" id="IPR052592">
    <property type="entry name" value="LRR-RLK"/>
</dbReference>
<dbReference type="InterPro" id="IPR001611">
    <property type="entry name" value="Leu-rich_rpt"/>
</dbReference>
<name>A0ABD1P3L0_9LAMI</name>
<protein>
    <submittedName>
        <fullName evidence="1">Leucine-rich repeat receptor-like protein kinase</fullName>
    </submittedName>
</protein>
<dbReference type="Pfam" id="PF00560">
    <property type="entry name" value="LRR_1"/>
    <property type="match status" value="3"/>
</dbReference>
<dbReference type="SUPFAM" id="SSF52058">
    <property type="entry name" value="L domain-like"/>
    <property type="match status" value="1"/>
</dbReference>
<dbReference type="FunFam" id="3.80.10.10:FF:000680">
    <property type="entry name" value="Probable leucine-rich repeat receptor-like protein kinase At2g33170"/>
    <property type="match status" value="1"/>
</dbReference>
<gene>
    <name evidence="1" type="ORF">Fot_55731</name>
</gene>
<dbReference type="Gene3D" id="3.80.10.10">
    <property type="entry name" value="Ribonuclease Inhibitor"/>
    <property type="match status" value="1"/>
</dbReference>
<dbReference type="InterPro" id="IPR032675">
    <property type="entry name" value="LRR_dom_sf"/>
</dbReference>
<accession>A0ABD1P3L0</accession>
<proteinExistence type="predicted"/>
<dbReference type="PANTHER" id="PTHR48054">
    <property type="entry name" value="RECEPTOR KINASE-LIKE PROTEIN XA21"/>
    <property type="match status" value="1"/>
</dbReference>
<comment type="caution">
    <text evidence="1">The sequence shown here is derived from an EMBL/GenBank/DDBJ whole genome shotgun (WGS) entry which is preliminary data.</text>
</comment>
<dbReference type="AlphaFoldDB" id="A0ABD1P3L0"/>
<dbReference type="Proteomes" id="UP001604277">
    <property type="component" value="Unassembled WGS sequence"/>
</dbReference>
<keyword evidence="2" id="KW-1185">Reference proteome</keyword>